<keyword evidence="6 8" id="KW-1133">Transmembrane helix</keyword>
<feature type="transmembrane region" description="Helical" evidence="8">
    <location>
        <begin position="350"/>
        <end position="371"/>
    </location>
</feature>
<keyword evidence="4" id="KW-1003">Cell membrane</keyword>
<dbReference type="GO" id="GO:0042910">
    <property type="term" value="F:xenobiotic transmembrane transporter activity"/>
    <property type="evidence" value="ECO:0007669"/>
    <property type="project" value="InterPro"/>
</dbReference>
<evidence type="ECO:0000256" key="5">
    <source>
        <dbReference type="ARBA" id="ARBA00022692"/>
    </source>
</evidence>
<sequence length="402" mass="43539">MNPEASQIWRAPRWALSVLLACLAMVGPFSIDTYLPAFSGIAAALDATPVQMQQTLSAYLLGFAVMNLFHGALSDSLGRRPVVLAGLAVFTLASLGCALATSIGQLVFWRTVQGMSAGAGIVVSRAIIRDMFPPSEAQRVMSQVTIFFGVAPAIAPIVGGFLFVHADWHSIFWFLTAVGVALFVSNWRLLPETLHADMAQPFRVVPLMRDYWRLCTSWRFMMLVLASGIPFNGMFLYVLAAPVFLGQHLHFEPTQFFWFFLCSIGGIMGGAAVSGRLAGKLPPKRQIMRGFRIMLAVSVVNILLNLFAPLSAFWALPLVGLFAFGWALMVPVVTLMVLDQVPERRGMASSLQACIGSAANGLVAGLLVPLVMHSTVALAFTSAALMLVGLVAWYSVRRRVSA</sequence>
<comment type="subcellular location">
    <subcellularLocation>
        <location evidence="8">Cell inner membrane</location>
        <topology evidence="8">Multi-pass membrane protein</topology>
    </subcellularLocation>
    <subcellularLocation>
        <location evidence="1">Cell membrane</location>
        <topology evidence="1">Multi-pass membrane protein</topology>
    </subcellularLocation>
</comment>
<feature type="transmembrane region" description="Helical" evidence="8">
    <location>
        <begin position="377"/>
        <end position="396"/>
    </location>
</feature>
<feature type="domain" description="Major facilitator superfamily (MFS) profile" evidence="9">
    <location>
        <begin position="16"/>
        <end position="401"/>
    </location>
</feature>
<dbReference type="PANTHER" id="PTHR23502:SF132">
    <property type="entry name" value="POLYAMINE TRANSPORTER 2-RELATED"/>
    <property type="match status" value="1"/>
</dbReference>
<dbReference type="SUPFAM" id="SSF103473">
    <property type="entry name" value="MFS general substrate transporter"/>
    <property type="match status" value="1"/>
</dbReference>
<feature type="transmembrane region" description="Helical" evidence="8">
    <location>
        <begin position="54"/>
        <end position="73"/>
    </location>
</feature>
<comment type="caution">
    <text evidence="8">Lacks conserved residue(s) required for the propagation of feature annotation.</text>
</comment>
<dbReference type="PROSITE" id="PS50850">
    <property type="entry name" value="MFS"/>
    <property type="match status" value="1"/>
</dbReference>
<dbReference type="NCBIfam" id="TIGR00710">
    <property type="entry name" value="efflux_Bcr_CflA"/>
    <property type="match status" value="1"/>
</dbReference>
<dbReference type="GO" id="GO:0015385">
    <property type="term" value="F:sodium:proton antiporter activity"/>
    <property type="evidence" value="ECO:0007669"/>
    <property type="project" value="TreeGrafter"/>
</dbReference>
<evidence type="ECO:0000313" key="10">
    <source>
        <dbReference type="EMBL" id="PZP35856.1"/>
    </source>
</evidence>
<accession>A0A2W5FS18</accession>
<dbReference type="EMBL" id="QFOD01000002">
    <property type="protein sequence ID" value="PZP35856.1"/>
    <property type="molecule type" value="Genomic_DNA"/>
</dbReference>
<evidence type="ECO:0000256" key="7">
    <source>
        <dbReference type="ARBA" id="ARBA00023136"/>
    </source>
</evidence>
<dbReference type="CDD" id="cd17320">
    <property type="entry name" value="MFS_MdfA_MDR_like"/>
    <property type="match status" value="1"/>
</dbReference>
<evidence type="ECO:0000313" key="11">
    <source>
        <dbReference type="Proteomes" id="UP000249633"/>
    </source>
</evidence>
<comment type="similarity">
    <text evidence="2 8">Belongs to the major facilitator superfamily. Bcr/CmlA family.</text>
</comment>
<evidence type="ECO:0000256" key="1">
    <source>
        <dbReference type="ARBA" id="ARBA00004651"/>
    </source>
</evidence>
<keyword evidence="3 8" id="KW-0813">Transport</keyword>
<dbReference type="PANTHER" id="PTHR23502">
    <property type="entry name" value="MAJOR FACILITATOR SUPERFAMILY"/>
    <property type="match status" value="1"/>
</dbReference>
<dbReference type="GO" id="GO:0005886">
    <property type="term" value="C:plasma membrane"/>
    <property type="evidence" value="ECO:0007669"/>
    <property type="project" value="UniProtKB-SubCell"/>
</dbReference>
<keyword evidence="7 8" id="KW-0472">Membrane</keyword>
<gene>
    <name evidence="10" type="ORF">DI603_03570</name>
</gene>
<keyword evidence="8" id="KW-0997">Cell inner membrane</keyword>
<evidence type="ECO:0000259" key="9">
    <source>
        <dbReference type="PROSITE" id="PS50850"/>
    </source>
</evidence>
<dbReference type="Pfam" id="PF07690">
    <property type="entry name" value="MFS_1"/>
    <property type="match status" value="1"/>
</dbReference>
<proteinExistence type="inferred from homology"/>
<feature type="transmembrane region" description="Helical" evidence="8">
    <location>
        <begin position="314"/>
        <end position="338"/>
    </location>
</feature>
<feature type="transmembrane region" description="Helical" evidence="8">
    <location>
        <begin position="256"/>
        <end position="278"/>
    </location>
</feature>
<evidence type="ECO:0000256" key="8">
    <source>
        <dbReference type="RuleBase" id="RU365088"/>
    </source>
</evidence>
<evidence type="ECO:0000256" key="3">
    <source>
        <dbReference type="ARBA" id="ARBA00022448"/>
    </source>
</evidence>
<reference evidence="10 11" key="1">
    <citation type="submission" date="2017-08" db="EMBL/GenBank/DDBJ databases">
        <title>Infants hospitalized years apart are colonized by the same room-sourced microbial strains.</title>
        <authorList>
            <person name="Brooks B."/>
            <person name="Olm M.R."/>
            <person name="Firek B.A."/>
            <person name="Baker R."/>
            <person name="Thomas B.C."/>
            <person name="Morowitz M.J."/>
            <person name="Banfield J.F."/>
        </authorList>
    </citation>
    <scope>NUCLEOTIDE SEQUENCE [LARGE SCALE GENOMIC DNA]</scope>
    <source>
        <strain evidence="10">S2_012_000_R2_81</strain>
    </source>
</reference>
<feature type="transmembrane region" description="Helical" evidence="8">
    <location>
        <begin position="107"/>
        <end position="128"/>
    </location>
</feature>
<dbReference type="InterPro" id="IPR036259">
    <property type="entry name" value="MFS_trans_sf"/>
</dbReference>
<organism evidence="10 11">
    <name type="scientific">Roseateles depolymerans</name>
    <dbReference type="NCBI Taxonomy" id="76731"/>
    <lineage>
        <taxon>Bacteria</taxon>
        <taxon>Pseudomonadati</taxon>
        <taxon>Pseudomonadota</taxon>
        <taxon>Betaproteobacteria</taxon>
        <taxon>Burkholderiales</taxon>
        <taxon>Sphaerotilaceae</taxon>
        <taxon>Roseateles</taxon>
    </lineage>
</organism>
<dbReference type="Gene3D" id="1.20.1720.10">
    <property type="entry name" value="Multidrug resistance protein D"/>
    <property type="match status" value="1"/>
</dbReference>
<feature type="transmembrane region" description="Helical" evidence="8">
    <location>
        <begin position="140"/>
        <end position="164"/>
    </location>
</feature>
<name>A0A2W5FS18_9BURK</name>
<evidence type="ECO:0000256" key="6">
    <source>
        <dbReference type="ARBA" id="ARBA00022989"/>
    </source>
</evidence>
<feature type="transmembrane region" description="Helical" evidence="8">
    <location>
        <begin position="170"/>
        <end position="190"/>
    </location>
</feature>
<evidence type="ECO:0000256" key="4">
    <source>
        <dbReference type="ARBA" id="ARBA00022475"/>
    </source>
</evidence>
<evidence type="ECO:0000256" key="2">
    <source>
        <dbReference type="ARBA" id="ARBA00006236"/>
    </source>
</evidence>
<dbReference type="InterPro" id="IPR011701">
    <property type="entry name" value="MFS"/>
</dbReference>
<comment type="caution">
    <text evidence="10">The sequence shown here is derived from an EMBL/GenBank/DDBJ whole genome shotgun (WGS) entry which is preliminary data.</text>
</comment>
<dbReference type="InterPro" id="IPR020846">
    <property type="entry name" value="MFS_dom"/>
</dbReference>
<protein>
    <recommendedName>
        <fullName evidence="8">Bcr/CflA family efflux transporter</fullName>
    </recommendedName>
</protein>
<dbReference type="AlphaFoldDB" id="A0A2W5FS18"/>
<feature type="transmembrane region" description="Helical" evidence="8">
    <location>
        <begin position="290"/>
        <end position="308"/>
    </location>
</feature>
<dbReference type="GO" id="GO:1990961">
    <property type="term" value="P:xenobiotic detoxification by transmembrane export across the plasma membrane"/>
    <property type="evidence" value="ECO:0007669"/>
    <property type="project" value="InterPro"/>
</dbReference>
<feature type="transmembrane region" description="Helical" evidence="8">
    <location>
        <begin position="218"/>
        <end position="244"/>
    </location>
</feature>
<feature type="transmembrane region" description="Helical" evidence="8">
    <location>
        <begin position="82"/>
        <end position="101"/>
    </location>
</feature>
<keyword evidence="5 8" id="KW-0812">Transmembrane</keyword>
<dbReference type="InterPro" id="IPR004812">
    <property type="entry name" value="Efflux_drug-R_Bcr/CmlA"/>
</dbReference>
<dbReference type="Proteomes" id="UP000249633">
    <property type="component" value="Unassembled WGS sequence"/>
</dbReference>